<accession>A0A0F4YK78</accession>
<evidence type="ECO:0000256" key="5">
    <source>
        <dbReference type="ARBA" id="ARBA00023128"/>
    </source>
</evidence>
<reference evidence="9 10" key="1">
    <citation type="submission" date="2015-04" db="EMBL/GenBank/DDBJ databases">
        <authorList>
            <person name="Heijne W.H."/>
            <person name="Fedorova N.D."/>
            <person name="Nierman W.C."/>
            <person name="Vollebregt A.W."/>
            <person name="Zhao Z."/>
            <person name="Wu L."/>
            <person name="Kumar M."/>
            <person name="Stam H."/>
            <person name="van den Berg M.A."/>
            <person name="Pel H.J."/>
        </authorList>
    </citation>
    <scope>NUCLEOTIDE SEQUENCE [LARGE SCALE GENOMIC DNA]</scope>
    <source>
        <strain evidence="9 10">CBS 393.64</strain>
    </source>
</reference>
<dbReference type="Pfam" id="PF17171">
    <property type="entry name" value="GST_C_6"/>
    <property type="match status" value="1"/>
</dbReference>
<dbReference type="RefSeq" id="XP_013325231.1">
    <property type="nucleotide sequence ID" value="XM_013469777.1"/>
</dbReference>
<evidence type="ECO:0000259" key="8">
    <source>
        <dbReference type="Pfam" id="PF17171"/>
    </source>
</evidence>
<dbReference type="EMBL" id="LASV01000435">
    <property type="protein sequence ID" value="KKA18619.1"/>
    <property type="molecule type" value="Genomic_DNA"/>
</dbReference>
<keyword evidence="2" id="KW-0813">Transport</keyword>
<dbReference type="InterPro" id="IPR019564">
    <property type="entry name" value="Sam37/metaxin_N"/>
</dbReference>
<keyword evidence="3" id="KW-1000">Mitochondrion outer membrane</keyword>
<dbReference type="PANTHER" id="PTHR12289:SF41">
    <property type="entry name" value="FAILED AXON CONNECTIONS-RELATED"/>
    <property type="match status" value="1"/>
</dbReference>
<comment type="caution">
    <text evidence="9">The sequence shown here is derived from an EMBL/GenBank/DDBJ whole genome shotgun (WGS) entry which is preliminary data.</text>
</comment>
<keyword evidence="6" id="KW-0472">Membrane</keyword>
<organism evidence="9 10">
    <name type="scientific">Rasamsonia emersonii (strain ATCC 16479 / CBS 393.64 / IMI 116815)</name>
    <dbReference type="NCBI Taxonomy" id="1408163"/>
    <lineage>
        <taxon>Eukaryota</taxon>
        <taxon>Fungi</taxon>
        <taxon>Dikarya</taxon>
        <taxon>Ascomycota</taxon>
        <taxon>Pezizomycotina</taxon>
        <taxon>Eurotiomycetes</taxon>
        <taxon>Eurotiomycetidae</taxon>
        <taxon>Eurotiales</taxon>
        <taxon>Trichocomaceae</taxon>
        <taxon>Rasamsonia</taxon>
    </lineage>
</organism>
<sequence>MVLELHVWGPAFSLPSIEAQCLATIAYFVQAVPKDAWVLVASSDPSISPTNELPALKNGSTWVSKFRNIVDYLRQYSNGEWDLDAHWDEQEKADNTAFSSFTEANGQLLVDLYLYVSSQNYYAGTSPAYGAILTWPNQWIIPPKLRKAAKVRTEHLGLSSLDLEEIEEQRERERSAAVAAGQLPRNLIQRPRETVSSLLGKTSQQNQFKLEALTAELFEPLRLLLDNKKYFLSNERPSSLDALALGYLSLALVPELPYPWLRESLRTKAPELAQYVERMRQRCFGVVQVSDAFGAARRESVLPWRPPKRITAAKIGRTLLNALADATPILKDLRLHDRLREAAQSPDSQLSPEESKAVSEFAIARKRDVYVSVATVAASVAALFGYLFHVGLLSMGPVEGFPEEVEELEEDDDGSVLDFDGDIGSAEDILSAL</sequence>
<dbReference type="GO" id="GO:0015031">
    <property type="term" value="P:protein transport"/>
    <property type="evidence" value="ECO:0007669"/>
    <property type="project" value="UniProtKB-KW"/>
</dbReference>
<dbReference type="OrthoDB" id="5835136at2759"/>
<gene>
    <name evidence="9" type="ORF">T310_7420</name>
</gene>
<feature type="domain" description="Metaxin glutathione S-transferase" evidence="8">
    <location>
        <begin position="218"/>
        <end position="279"/>
    </location>
</feature>
<dbReference type="GO" id="GO:0001401">
    <property type="term" value="C:SAM complex"/>
    <property type="evidence" value="ECO:0007669"/>
    <property type="project" value="InterPro"/>
</dbReference>
<keyword evidence="4" id="KW-0653">Protein transport</keyword>
<dbReference type="AlphaFoldDB" id="A0A0F4YK78"/>
<dbReference type="GeneID" id="25319693"/>
<comment type="subcellular location">
    <subcellularLocation>
        <location evidence="1">Mitochondrion outer membrane</location>
    </subcellularLocation>
</comment>
<dbReference type="InterPro" id="IPR033468">
    <property type="entry name" value="Metaxin_GST"/>
</dbReference>
<dbReference type="InterPro" id="IPR050931">
    <property type="entry name" value="Mito_Protein_Transport_Metaxin"/>
</dbReference>
<evidence type="ECO:0000256" key="3">
    <source>
        <dbReference type="ARBA" id="ARBA00022787"/>
    </source>
</evidence>
<protein>
    <submittedName>
        <fullName evidence="9">Mitochondrial import receptor subunit (Tom37)</fullName>
    </submittedName>
</protein>
<dbReference type="GO" id="GO:0007005">
    <property type="term" value="P:mitochondrion organization"/>
    <property type="evidence" value="ECO:0007669"/>
    <property type="project" value="TreeGrafter"/>
</dbReference>
<dbReference type="CDD" id="cd03078">
    <property type="entry name" value="GST_N_Metaxin1_like"/>
    <property type="match status" value="1"/>
</dbReference>
<dbReference type="PANTHER" id="PTHR12289">
    <property type="entry name" value="METAXIN RELATED"/>
    <property type="match status" value="1"/>
</dbReference>
<keyword evidence="9" id="KW-0675">Receptor</keyword>
<keyword evidence="5" id="KW-0496">Mitochondrion</keyword>
<evidence type="ECO:0000259" key="7">
    <source>
        <dbReference type="Pfam" id="PF10568"/>
    </source>
</evidence>
<evidence type="ECO:0000256" key="4">
    <source>
        <dbReference type="ARBA" id="ARBA00022927"/>
    </source>
</evidence>
<evidence type="ECO:0000256" key="1">
    <source>
        <dbReference type="ARBA" id="ARBA00004294"/>
    </source>
</evidence>
<evidence type="ECO:0000256" key="6">
    <source>
        <dbReference type="ARBA" id="ARBA00023136"/>
    </source>
</evidence>
<evidence type="ECO:0000256" key="2">
    <source>
        <dbReference type="ARBA" id="ARBA00022448"/>
    </source>
</evidence>
<keyword evidence="10" id="KW-1185">Reference proteome</keyword>
<dbReference type="Pfam" id="PF10568">
    <property type="entry name" value="Tom37"/>
    <property type="match status" value="1"/>
</dbReference>
<name>A0A0F4YK78_RASE3</name>
<evidence type="ECO:0000313" key="10">
    <source>
        <dbReference type="Proteomes" id="UP000053958"/>
    </source>
</evidence>
<dbReference type="STRING" id="1408163.A0A0F4YK78"/>
<evidence type="ECO:0000313" key="9">
    <source>
        <dbReference type="EMBL" id="KKA18619.1"/>
    </source>
</evidence>
<dbReference type="Proteomes" id="UP000053958">
    <property type="component" value="Unassembled WGS sequence"/>
</dbReference>
<feature type="domain" description="Mitochondrial outer membrane transport complex Sam37/metaxin N-terminal" evidence="7">
    <location>
        <begin position="21"/>
        <end position="146"/>
    </location>
</feature>
<proteinExistence type="predicted"/>